<proteinExistence type="predicted"/>
<dbReference type="OrthoDB" id="5867309at2759"/>
<comment type="caution">
    <text evidence="1">The sequence shown here is derived from an EMBL/GenBank/DDBJ whole genome shotgun (WGS) entry which is preliminary data.</text>
</comment>
<dbReference type="Proteomes" id="UP001152747">
    <property type="component" value="Unassembled WGS sequence"/>
</dbReference>
<accession>A0A9P1MWI0</accession>
<reference evidence="1" key="1">
    <citation type="submission" date="2022-11" db="EMBL/GenBank/DDBJ databases">
        <authorList>
            <person name="Kikuchi T."/>
        </authorList>
    </citation>
    <scope>NUCLEOTIDE SEQUENCE</scope>
    <source>
        <strain evidence="1">PS1010</strain>
    </source>
</reference>
<protein>
    <submittedName>
        <fullName evidence="1">Uncharacterized protein</fullName>
    </submittedName>
</protein>
<sequence length="215" mass="24945">MSRIFYLNGERLICDDEESFARIKNLFPPTFVVEDKSEWIPQETMLKYTATTLLERAKFYFNQSPADLVQCSEKLWYAAVFSVKSKYLTSGPGIDLRSHKSLRKFCRFAISQCFKLGKISEGIFWQLCDLWRQAEMMHKFVYATVNCHPTKFEDVIKEMTFFVDTFAQLDGDLIWRNFEAQFIAKTEPGVVVTRCEDVVCLGGTDYSCSFSVIVE</sequence>
<gene>
    <name evidence="1" type="ORF">CAMP_LOCUS4904</name>
</gene>
<dbReference type="EMBL" id="CANHGI010000002">
    <property type="protein sequence ID" value="CAI5442267.1"/>
    <property type="molecule type" value="Genomic_DNA"/>
</dbReference>
<name>A0A9P1MWI0_9PELO</name>
<organism evidence="1 2">
    <name type="scientific">Caenorhabditis angaria</name>
    <dbReference type="NCBI Taxonomy" id="860376"/>
    <lineage>
        <taxon>Eukaryota</taxon>
        <taxon>Metazoa</taxon>
        <taxon>Ecdysozoa</taxon>
        <taxon>Nematoda</taxon>
        <taxon>Chromadorea</taxon>
        <taxon>Rhabditida</taxon>
        <taxon>Rhabditina</taxon>
        <taxon>Rhabditomorpha</taxon>
        <taxon>Rhabditoidea</taxon>
        <taxon>Rhabditidae</taxon>
        <taxon>Peloderinae</taxon>
        <taxon>Caenorhabditis</taxon>
    </lineage>
</organism>
<dbReference type="Gene3D" id="1.20.120.330">
    <property type="entry name" value="Nucleotidyltransferases domain 2"/>
    <property type="match status" value="1"/>
</dbReference>
<dbReference type="AlphaFoldDB" id="A0A9P1MWI0"/>
<evidence type="ECO:0000313" key="2">
    <source>
        <dbReference type="Proteomes" id="UP001152747"/>
    </source>
</evidence>
<keyword evidence="2" id="KW-1185">Reference proteome</keyword>
<evidence type="ECO:0000313" key="1">
    <source>
        <dbReference type="EMBL" id="CAI5442267.1"/>
    </source>
</evidence>